<dbReference type="RefSeq" id="WP_326086869.1">
    <property type="nucleotide sequence ID" value="NZ_JARLKZ010000005.1"/>
</dbReference>
<protein>
    <submittedName>
        <fullName evidence="1">Uncharacterized protein</fullName>
    </submittedName>
</protein>
<evidence type="ECO:0000313" key="1">
    <source>
        <dbReference type="EMBL" id="MEC0239646.1"/>
    </source>
</evidence>
<accession>A0ABU6GIT3</accession>
<sequence length="298" mass="34109">MKLSSSQFMKAREFIYANGRLLDRRRFEYHFAQGRAASVADALRPYQNADGGFGNALEPDMRTPESQPIATEYALMTMEEIEFFDPDMMKGILQYLGSSVRAEGGFPRAAMSVNEYPHAPWWNTEEDRSGSLNPTGRILGILTKHQLISGLEKEEWFARSVDFVWKRIPLAEKTDYHELIQCISFLDSAPDQQRAAEELKRVNDWLQQPGTIELDPGAEGYVHKVLEWAPTPGSYVKQWITDDDVQRHLEYLIQHQQEDGGWMMSFPALSTGNEAEWRSLITVDRLITLKAYGCLESH</sequence>
<dbReference type="Proteomes" id="UP001344632">
    <property type="component" value="Unassembled WGS sequence"/>
</dbReference>
<gene>
    <name evidence="1" type="ORF">P4H66_07205</name>
</gene>
<dbReference type="EMBL" id="JARLKZ010000005">
    <property type="protein sequence ID" value="MEC0239646.1"/>
    <property type="molecule type" value="Genomic_DNA"/>
</dbReference>
<proteinExistence type="predicted"/>
<dbReference type="InterPro" id="IPR008930">
    <property type="entry name" value="Terpenoid_cyclase/PrenylTrfase"/>
</dbReference>
<comment type="caution">
    <text evidence="1">The sequence shown here is derived from an EMBL/GenBank/DDBJ whole genome shotgun (WGS) entry which is preliminary data.</text>
</comment>
<dbReference type="Gene3D" id="1.50.10.20">
    <property type="match status" value="1"/>
</dbReference>
<name>A0ABU6GIT3_9BACL</name>
<dbReference type="SUPFAM" id="SSF48239">
    <property type="entry name" value="Terpenoid cyclases/Protein prenyltransferases"/>
    <property type="match status" value="1"/>
</dbReference>
<organism evidence="1 2">
    <name type="scientific">Paenibacillus dokdonensis</name>
    <dbReference type="NCBI Taxonomy" id="2567944"/>
    <lineage>
        <taxon>Bacteria</taxon>
        <taxon>Bacillati</taxon>
        <taxon>Bacillota</taxon>
        <taxon>Bacilli</taxon>
        <taxon>Bacillales</taxon>
        <taxon>Paenibacillaceae</taxon>
        <taxon>Paenibacillus</taxon>
    </lineage>
</organism>
<evidence type="ECO:0000313" key="2">
    <source>
        <dbReference type="Proteomes" id="UP001344632"/>
    </source>
</evidence>
<reference evidence="1 2" key="1">
    <citation type="submission" date="2023-03" db="EMBL/GenBank/DDBJ databases">
        <title>Bacillus Genome Sequencing.</title>
        <authorList>
            <person name="Dunlap C."/>
        </authorList>
    </citation>
    <scope>NUCLEOTIDE SEQUENCE [LARGE SCALE GENOMIC DNA]</scope>
    <source>
        <strain evidence="1 2">BD-525</strain>
    </source>
</reference>
<keyword evidence="2" id="KW-1185">Reference proteome</keyword>